<reference evidence="2" key="1">
    <citation type="submission" date="2019-09" db="EMBL/GenBank/DDBJ databases">
        <title>Draft genome information of white flower Hibiscus syriacus.</title>
        <authorList>
            <person name="Kim Y.-M."/>
        </authorList>
    </citation>
    <scope>NUCLEOTIDE SEQUENCE [LARGE SCALE GENOMIC DNA]</scope>
    <source>
        <strain evidence="2">YM2019G1</strain>
    </source>
</reference>
<dbReference type="InterPro" id="IPR037070">
    <property type="entry name" value="Formiminotransferase_C_sf"/>
</dbReference>
<dbReference type="EMBL" id="VEPZ02001440">
    <property type="protein sequence ID" value="KAE8672947.1"/>
    <property type="molecule type" value="Genomic_DNA"/>
</dbReference>
<comment type="caution">
    <text evidence="2">The sequence shown here is derived from an EMBL/GenBank/DDBJ whole genome shotgun (WGS) entry which is preliminary data.</text>
</comment>
<dbReference type="AlphaFoldDB" id="A0A6A2YEQ7"/>
<dbReference type="GO" id="GO:0005542">
    <property type="term" value="F:folic acid binding"/>
    <property type="evidence" value="ECO:0007669"/>
    <property type="project" value="InterPro"/>
</dbReference>
<dbReference type="SUPFAM" id="SSF55116">
    <property type="entry name" value="Formiminotransferase domain of formiminotransferase-cyclodeaminase"/>
    <property type="match status" value="1"/>
</dbReference>
<dbReference type="PANTHER" id="PTHR12234">
    <property type="entry name" value="FORMIMINOTRANSFERASE-CYCLODEAMINASE"/>
    <property type="match status" value="1"/>
</dbReference>
<dbReference type="InterPro" id="IPR022384">
    <property type="entry name" value="FormiminoTrfase_cat_dom_sf"/>
</dbReference>
<feature type="domain" description="Formiminotransferase N-terminal subdomain" evidence="1">
    <location>
        <begin position="137"/>
        <end position="330"/>
    </location>
</feature>
<keyword evidence="3" id="KW-1185">Reference proteome</keyword>
<dbReference type="SMART" id="SM01222">
    <property type="entry name" value="FTCD_N"/>
    <property type="match status" value="1"/>
</dbReference>
<evidence type="ECO:0000259" key="1">
    <source>
        <dbReference type="SMART" id="SM01222"/>
    </source>
</evidence>
<dbReference type="GO" id="GO:0016740">
    <property type="term" value="F:transferase activity"/>
    <property type="evidence" value="ECO:0007669"/>
    <property type="project" value="InterPro"/>
</dbReference>
<dbReference type="InterPro" id="IPR051623">
    <property type="entry name" value="FTCD"/>
</dbReference>
<dbReference type="InterPro" id="IPR037064">
    <property type="entry name" value="Formiminotransferase_N_sf"/>
</dbReference>
<gene>
    <name evidence="2" type="ORF">F3Y22_tig00111833pilonHSYRG00061</name>
</gene>
<dbReference type="Gene3D" id="3.30.70.670">
    <property type="entry name" value="Formiminotransferase, C-terminal subdomain"/>
    <property type="match status" value="1"/>
</dbReference>
<sequence length="431" mass="47290">MDSAEDIFDSSLNLEKIHYQEGYEEGFNHGITTGKDEGKEVGLKTGFETGEELGFYKGCVDVWNSAIQVDPTKLSARIQKNIKQMQELIQKYPVMDPENESVQEIMEALRLKFRAICAGLDLEQVERGGEAKMLNKMLACGKVYISESRNRAALESIGRAAQLFPEAAIVNKFIDVTYNRVGYTVVSRLTPKPSQDSCPLKDTVFAIVKSALETIDVELHSGTHPRLGVVDHICFHPLPHTSLDQAAQIAKWLAADIGSKLEVPTFLYGAANEKGRLLDSIRRELGYFKPNLGSILWSGGSKSGSLPLKPEAGPAQASPTKGVILIGATHWVANYNAPVFSTDIAAVRRIASKVSERGGGLPSVQSMGLAHSDGVTEVACYLLEPSQVGGDRVQFEVERLAKEEGLRIGEGYFTDLTPYQIIERYMRLSSH</sequence>
<dbReference type="Pfam" id="PF09811">
    <property type="entry name" value="Yae1_N"/>
    <property type="match status" value="1"/>
</dbReference>
<evidence type="ECO:0000313" key="2">
    <source>
        <dbReference type="EMBL" id="KAE8672947.1"/>
    </source>
</evidence>
<dbReference type="InterPro" id="IPR019191">
    <property type="entry name" value="Essential_protein_Yae1_N"/>
</dbReference>
<evidence type="ECO:0000313" key="3">
    <source>
        <dbReference type="Proteomes" id="UP000436088"/>
    </source>
</evidence>
<proteinExistence type="predicted"/>
<dbReference type="Pfam" id="PF07837">
    <property type="entry name" value="FTCD_N"/>
    <property type="match status" value="1"/>
</dbReference>
<accession>A0A6A2YEQ7</accession>
<name>A0A6A2YEQ7_HIBSY</name>
<dbReference type="Gene3D" id="3.30.990.10">
    <property type="entry name" value="Formiminotransferase, N-terminal subdomain"/>
    <property type="match status" value="1"/>
</dbReference>
<dbReference type="PANTHER" id="PTHR12234:SF1">
    <property type="entry name" value="FORMIMINOTRANSFERASE N-TERMINAL SUBDOMAIN-CONTAINING PROTEIN"/>
    <property type="match status" value="1"/>
</dbReference>
<dbReference type="InterPro" id="IPR012886">
    <property type="entry name" value="Formiminotransferase_N"/>
</dbReference>
<dbReference type="Proteomes" id="UP000436088">
    <property type="component" value="Unassembled WGS sequence"/>
</dbReference>
<protein>
    <submittedName>
        <fullName evidence="2">Pentatricopeptide repeat-containing protein</fullName>
    </submittedName>
</protein>
<organism evidence="2 3">
    <name type="scientific">Hibiscus syriacus</name>
    <name type="common">Rose of Sharon</name>
    <dbReference type="NCBI Taxonomy" id="106335"/>
    <lineage>
        <taxon>Eukaryota</taxon>
        <taxon>Viridiplantae</taxon>
        <taxon>Streptophyta</taxon>
        <taxon>Embryophyta</taxon>
        <taxon>Tracheophyta</taxon>
        <taxon>Spermatophyta</taxon>
        <taxon>Magnoliopsida</taxon>
        <taxon>eudicotyledons</taxon>
        <taxon>Gunneridae</taxon>
        <taxon>Pentapetalae</taxon>
        <taxon>rosids</taxon>
        <taxon>malvids</taxon>
        <taxon>Malvales</taxon>
        <taxon>Malvaceae</taxon>
        <taxon>Malvoideae</taxon>
        <taxon>Hibiscus</taxon>
    </lineage>
</organism>